<dbReference type="InterPro" id="IPR001971">
    <property type="entry name" value="Ribosomal_uS11"/>
</dbReference>
<dbReference type="PANTHER" id="PTHR11759">
    <property type="entry name" value="40S RIBOSOMAL PROTEIN S14/30S RIBOSOMAL PROTEIN S11"/>
    <property type="match status" value="1"/>
</dbReference>
<comment type="subunit">
    <text evidence="7">Part of the 30S ribosomal subunit. Interacts with proteins S7 and S18. Binds to IF-3.</text>
</comment>
<evidence type="ECO:0000256" key="8">
    <source>
        <dbReference type="RuleBase" id="RU003629"/>
    </source>
</evidence>
<dbReference type="Gene3D" id="3.30.420.80">
    <property type="entry name" value="Ribosomal protein S11"/>
    <property type="match status" value="1"/>
</dbReference>
<keyword evidence="3 7" id="KW-0694">RNA-binding</keyword>
<evidence type="ECO:0000256" key="3">
    <source>
        <dbReference type="ARBA" id="ARBA00022884"/>
    </source>
</evidence>
<reference evidence="9 10" key="1">
    <citation type="journal article" date="2015" name="Nature">
        <title>rRNA introns, odd ribosomes, and small enigmatic genomes across a large radiation of phyla.</title>
        <authorList>
            <person name="Brown C.T."/>
            <person name="Hug L.A."/>
            <person name="Thomas B.C."/>
            <person name="Sharon I."/>
            <person name="Castelle C.J."/>
            <person name="Singh A."/>
            <person name="Wilkins M.J."/>
            <person name="Williams K.H."/>
            <person name="Banfield J.F."/>
        </authorList>
    </citation>
    <scope>NUCLEOTIDE SEQUENCE [LARGE SCALE GENOMIC DNA]</scope>
</reference>
<evidence type="ECO:0000256" key="4">
    <source>
        <dbReference type="ARBA" id="ARBA00022980"/>
    </source>
</evidence>
<comment type="caution">
    <text evidence="9">The sequence shown here is derived from an EMBL/GenBank/DDBJ whole genome shotgun (WGS) entry which is preliminary data.</text>
</comment>
<dbReference type="HAMAP" id="MF_01310">
    <property type="entry name" value="Ribosomal_uS11"/>
    <property type="match status" value="1"/>
</dbReference>
<evidence type="ECO:0000256" key="7">
    <source>
        <dbReference type="HAMAP-Rule" id="MF_01310"/>
    </source>
</evidence>
<dbReference type="PROSITE" id="PS00054">
    <property type="entry name" value="RIBOSOMAL_S11"/>
    <property type="match status" value="1"/>
</dbReference>
<gene>
    <name evidence="7" type="primary">rpsK</name>
    <name evidence="9" type="ORF">UV59_C0016G0008</name>
</gene>
<dbReference type="InterPro" id="IPR019981">
    <property type="entry name" value="Ribosomal_uS11_bac-type"/>
</dbReference>
<organism evidence="9 10">
    <name type="scientific">Candidatus Gottesmanbacteria bacterium GW2011_GWA1_43_11</name>
    <dbReference type="NCBI Taxonomy" id="1618436"/>
    <lineage>
        <taxon>Bacteria</taxon>
        <taxon>Candidatus Gottesmaniibacteriota</taxon>
    </lineage>
</organism>
<dbReference type="GO" id="GO:0006412">
    <property type="term" value="P:translation"/>
    <property type="evidence" value="ECO:0007669"/>
    <property type="project" value="UniProtKB-UniRule"/>
</dbReference>
<comment type="function">
    <text evidence="7">Located on the platform of the 30S subunit, it bridges several disparate RNA helices of the 16S rRNA. Forms part of the Shine-Dalgarno cleft in the 70S ribosome.</text>
</comment>
<keyword evidence="2 7" id="KW-0699">rRNA-binding</keyword>
<protein>
    <recommendedName>
        <fullName evidence="6 7">Small ribosomal subunit protein uS11</fullName>
    </recommendedName>
</protein>
<keyword evidence="5 7" id="KW-0687">Ribonucleoprotein</keyword>
<dbReference type="FunFam" id="3.30.420.80:FF:000010">
    <property type="entry name" value="30S ribosomal protein S11"/>
    <property type="match status" value="1"/>
</dbReference>
<dbReference type="GO" id="GO:0003735">
    <property type="term" value="F:structural constituent of ribosome"/>
    <property type="evidence" value="ECO:0007669"/>
    <property type="project" value="InterPro"/>
</dbReference>
<dbReference type="NCBIfam" id="NF003698">
    <property type="entry name" value="PRK05309.1"/>
    <property type="match status" value="1"/>
</dbReference>
<dbReference type="InterPro" id="IPR036967">
    <property type="entry name" value="Ribosomal_uS11_sf"/>
</dbReference>
<dbReference type="PIRSF" id="PIRSF002131">
    <property type="entry name" value="Ribosomal_S11"/>
    <property type="match status" value="1"/>
</dbReference>
<dbReference type="GO" id="GO:0019843">
    <property type="term" value="F:rRNA binding"/>
    <property type="evidence" value="ECO:0007669"/>
    <property type="project" value="UniProtKB-UniRule"/>
</dbReference>
<proteinExistence type="inferred from homology"/>
<evidence type="ECO:0000256" key="2">
    <source>
        <dbReference type="ARBA" id="ARBA00022730"/>
    </source>
</evidence>
<dbReference type="GO" id="GO:0005840">
    <property type="term" value="C:ribosome"/>
    <property type="evidence" value="ECO:0007669"/>
    <property type="project" value="UniProtKB-KW"/>
</dbReference>
<dbReference type="GO" id="GO:1990904">
    <property type="term" value="C:ribonucleoprotein complex"/>
    <property type="evidence" value="ECO:0007669"/>
    <property type="project" value="UniProtKB-KW"/>
</dbReference>
<dbReference type="Proteomes" id="UP000034543">
    <property type="component" value="Unassembled WGS sequence"/>
</dbReference>
<evidence type="ECO:0000256" key="5">
    <source>
        <dbReference type="ARBA" id="ARBA00023274"/>
    </source>
</evidence>
<name>A0A0G1CFQ4_9BACT</name>
<evidence type="ECO:0000256" key="1">
    <source>
        <dbReference type="ARBA" id="ARBA00006194"/>
    </source>
</evidence>
<dbReference type="STRING" id="1618436.UV59_C0016G0008"/>
<evidence type="ECO:0000313" key="9">
    <source>
        <dbReference type="EMBL" id="KKS84620.1"/>
    </source>
</evidence>
<dbReference type="InterPro" id="IPR018102">
    <property type="entry name" value="Ribosomal_uS11_CS"/>
</dbReference>
<dbReference type="EMBL" id="LCFB01000016">
    <property type="protein sequence ID" value="KKS84620.1"/>
    <property type="molecule type" value="Genomic_DNA"/>
</dbReference>
<accession>A0A0G1CFQ4</accession>
<dbReference type="AlphaFoldDB" id="A0A0G1CFQ4"/>
<dbReference type="PATRIC" id="fig|1618436.3.peg.832"/>
<keyword evidence="4 7" id="KW-0689">Ribosomal protein</keyword>
<sequence length="122" mass="13075">MATKVKRIVEKGRVYVTATFNNTIVTITDESGNTLCWGSSGAVGFKGARKATPFAATSAVESVAKKAIMYGLKEVEVYIKGPGAGRDPALRALRSAGLQIKMIADVTPMPHNGVRPKKKRRI</sequence>
<evidence type="ECO:0000256" key="6">
    <source>
        <dbReference type="ARBA" id="ARBA00035160"/>
    </source>
</evidence>
<dbReference type="SUPFAM" id="SSF53137">
    <property type="entry name" value="Translational machinery components"/>
    <property type="match status" value="1"/>
</dbReference>
<dbReference type="NCBIfam" id="TIGR03632">
    <property type="entry name" value="uS11_bact"/>
    <property type="match status" value="1"/>
</dbReference>
<comment type="similarity">
    <text evidence="1 7 8">Belongs to the universal ribosomal protein uS11 family.</text>
</comment>
<evidence type="ECO:0000313" key="10">
    <source>
        <dbReference type="Proteomes" id="UP000034543"/>
    </source>
</evidence>
<dbReference type="Pfam" id="PF00411">
    <property type="entry name" value="Ribosomal_S11"/>
    <property type="match status" value="1"/>
</dbReference>